<dbReference type="EMBL" id="LAZR01029662">
    <property type="protein sequence ID" value="KKL58907.1"/>
    <property type="molecule type" value="Genomic_DNA"/>
</dbReference>
<accession>A0A0F9G6P1</accession>
<reference evidence="1" key="1">
    <citation type="journal article" date="2015" name="Nature">
        <title>Complex archaea that bridge the gap between prokaryotes and eukaryotes.</title>
        <authorList>
            <person name="Spang A."/>
            <person name="Saw J.H."/>
            <person name="Jorgensen S.L."/>
            <person name="Zaremba-Niedzwiedzka K."/>
            <person name="Martijn J."/>
            <person name="Lind A.E."/>
            <person name="van Eijk R."/>
            <person name="Schleper C."/>
            <person name="Guy L."/>
            <person name="Ettema T.J."/>
        </authorList>
    </citation>
    <scope>NUCLEOTIDE SEQUENCE</scope>
</reference>
<gene>
    <name evidence="1" type="ORF">LCGC14_2220640</name>
</gene>
<comment type="caution">
    <text evidence="1">The sequence shown here is derived from an EMBL/GenBank/DDBJ whole genome shotgun (WGS) entry which is preliminary data.</text>
</comment>
<organism evidence="1">
    <name type="scientific">marine sediment metagenome</name>
    <dbReference type="NCBI Taxonomy" id="412755"/>
    <lineage>
        <taxon>unclassified sequences</taxon>
        <taxon>metagenomes</taxon>
        <taxon>ecological metagenomes</taxon>
    </lineage>
</organism>
<evidence type="ECO:0000313" key="1">
    <source>
        <dbReference type="EMBL" id="KKL58907.1"/>
    </source>
</evidence>
<name>A0A0F9G6P1_9ZZZZ</name>
<dbReference type="AlphaFoldDB" id="A0A0F9G6P1"/>
<feature type="non-terminal residue" evidence="1">
    <location>
        <position position="1"/>
    </location>
</feature>
<sequence length="194" mass="22022">SMHRRILASDATLCAVGDVLVRFMRNVFPEHADIVRRWVVQSVGLLVAEAKIQAAEVEALSPLMQLTEFIREEFAQQRALFGHAKGISEKNRNYPNNPTTRADRIGWHEAGTAYISKGTTFGWYEEKMRRRGDVVAFSWRAVVQEIRNGGYGTPPIPRDVVLDAEGSTARLRLATLPLKMFRSPKTDKKKRRTQ</sequence>
<proteinExistence type="predicted"/>
<protein>
    <submittedName>
        <fullName evidence="1">Uncharacterized protein</fullName>
    </submittedName>
</protein>